<feature type="region of interest" description="Disordered" evidence="1">
    <location>
        <begin position="22"/>
        <end position="46"/>
    </location>
</feature>
<keyword evidence="4" id="KW-1185">Reference proteome</keyword>
<dbReference type="AlphaFoldDB" id="A0A6V8KI56"/>
<protein>
    <recommendedName>
        <fullName evidence="5">Secreted protein/lipoprotein</fullName>
    </recommendedName>
</protein>
<comment type="caution">
    <text evidence="3">The sequence shown here is derived from an EMBL/GenBank/DDBJ whole genome shotgun (WGS) entry which is preliminary data.</text>
</comment>
<reference evidence="3 4" key="2">
    <citation type="submission" date="2020-03" db="EMBL/GenBank/DDBJ databases">
        <authorList>
            <person name="Ichikawa N."/>
            <person name="Kimura A."/>
            <person name="Kitahashi Y."/>
            <person name="Uohara A."/>
        </authorList>
    </citation>
    <scope>NUCLEOTIDE SEQUENCE [LARGE SCALE GENOMIC DNA]</scope>
    <source>
        <strain evidence="3 4">NBRC 108639</strain>
    </source>
</reference>
<evidence type="ECO:0008006" key="5">
    <source>
        <dbReference type="Google" id="ProtNLM"/>
    </source>
</evidence>
<dbReference type="RefSeq" id="WP_173069672.1">
    <property type="nucleotide sequence ID" value="NZ_BAABGO010000035.1"/>
</dbReference>
<dbReference type="PROSITE" id="PS51257">
    <property type="entry name" value="PROKAR_LIPOPROTEIN"/>
    <property type="match status" value="1"/>
</dbReference>
<feature type="chain" id="PRO_5038941379" description="Secreted protein/lipoprotein" evidence="2">
    <location>
        <begin position="18"/>
        <end position="181"/>
    </location>
</feature>
<proteinExistence type="predicted"/>
<reference evidence="3 4" key="1">
    <citation type="submission" date="2020-03" db="EMBL/GenBank/DDBJ databases">
        <title>Whole genome shotgun sequence of Phytohabitans houttuyneae NBRC 108639.</title>
        <authorList>
            <person name="Komaki H."/>
            <person name="Tamura T."/>
        </authorList>
    </citation>
    <scope>NUCLEOTIDE SEQUENCE [LARGE SCALE GENOMIC DNA]</scope>
    <source>
        <strain evidence="3 4">NBRC 108639</strain>
    </source>
</reference>
<evidence type="ECO:0000256" key="2">
    <source>
        <dbReference type="SAM" id="SignalP"/>
    </source>
</evidence>
<accession>A0A6V8KI56</accession>
<gene>
    <name evidence="3" type="ORF">Phou_090630</name>
</gene>
<evidence type="ECO:0000313" key="4">
    <source>
        <dbReference type="Proteomes" id="UP000482800"/>
    </source>
</evidence>
<name>A0A6V8KI56_9ACTN</name>
<feature type="signal peptide" evidence="2">
    <location>
        <begin position="1"/>
        <end position="17"/>
    </location>
</feature>
<feature type="compositionally biased region" description="Polar residues" evidence="1">
    <location>
        <begin position="29"/>
        <end position="45"/>
    </location>
</feature>
<organism evidence="3 4">
    <name type="scientific">Phytohabitans houttuyneae</name>
    <dbReference type="NCBI Taxonomy" id="1076126"/>
    <lineage>
        <taxon>Bacteria</taxon>
        <taxon>Bacillati</taxon>
        <taxon>Actinomycetota</taxon>
        <taxon>Actinomycetes</taxon>
        <taxon>Micromonosporales</taxon>
        <taxon>Micromonosporaceae</taxon>
    </lineage>
</organism>
<dbReference type="Proteomes" id="UP000482800">
    <property type="component" value="Unassembled WGS sequence"/>
</dbReference>
<dbReference type="EMBL" id="BLPF01000004">
    <property type="protein sequence ID" value="GFJ84883.1"/>
    <property type="molecule type" value="Genomic_DNA"/>
</dbReference>
<evidence type="ECO:0000256" key="1">
    <source>
        <dbReference type="SAM" id="MobiDB-lite"/>
    </source>
</evidence>
<keyword evidence="2" id="KW-0732">Signal</keyword>
<evidence type="ECO:0000313" key="3">
    <source>
        <dbReference type="EMBL" id="GFJ84883.1"/>
    </source>
</evidence>
<sequence length="181" mass="18878">MYRHAVIANLAVGLVLAAAGCGSDESPDGATSPSPQPAVTSTSPRATAEAKAIAAYNAMWQAMAKAGEVPDPDAPELRQYADGDALRGIVGALVTYRETGVVTRGAPVTTPRVESVSPSDNPTQVDVVDCGDSTNWTTHKKSTGELIKEDPRGRRRITASVRLVGNTWKVNKFDAGAIGSC</sequence>